<sequence>MRVISCSGRNLQIAADLPVAIQVATGGSGAIRRPDGLARTRKGTWWRGPPHSRCDLAADRDPPVIAAYRAAAISGTVRGDDFYFNFINEAKDNNVDPEEDPHLQLTINELYRMGNDHKNKDPDDDLFASQNVYLSLFQKRAEQNEYHK</sequence>
<dbReference type="AlphaFoldDB" id="A0A843WT31"/>
<keyword evidence="2" id="KW-1185">Reference proteome</keyword>
<comment type="caution">
    <text evidence="1">The sequence shown here is derived from an EMBL/GenBank/DDBJ whole genome shotgun (WGS) entry which is preliminary data.</text>
</comment>
<evidence type="ECO:0000313" key="2">
    <source>
        <dbReference type="Proteomes" id="UP000652761"/>
    </source>
</evidence>
<dbReference type="Proteomes" id="UP000652761">
    <property type="component" value="Unassembled WGS sequence"/>
</dbReference>
<accession>A0A843WT31</accession>
<dbReference type="EMBL" id="NMUH01004827">
    <property type="protein sequence ID" value="MQM10946.1"/>
    <property type="molecule type" value="Genomic_DNA"/>
</dbReference>
<evidence type="ECO:0000313" key="1">
    <source>
        <dbReference type="EMBL" id="MQM10946.1"/>
    </source>
</evidence>
<feature type="non-terminal residue" evidence="1">
    <location>
        <position position="1"/>
    </location>
</feature>
<proteinExistence type="predicted"/>
<protein>
    <submittedName>
        <fullName evidence="1">Uncharacterized protein</fullName>
    </submittedName>
</protein>
<gene>
    <name evidence="1" type="ORF">Taro_043848</name>
</gene>
<name>A0A843WT31_COLES</name>
<organism evidence="1 2">
    <name type="scientific">Colocasia esculenta</name>
    <name type="common">Wild taro</name>
    <name type="synonym">Arum esculentum</name>
    <dbReference type="NCBI Taxonomy" id="4460"/>
    <lineage>
        <taxon>Eukaryota</taxon>
        <taxon>Viridiplantae</taxon>
        <taxon>Streptophyta</taxon>
        <taxon>Embryophyta</taxon>
        <taxon>Tracheophyta</taxon>
        <taxon>Spermatophyta</taxon>
        <taxon>Magnoliopsida</taxon>
        <taxon>Liliopsida</taxon>
        <taxon>Araceae</taxon>
        <taxon>Aroideae</taxon>
        <taxon>Colocasieae</taxon>
        <taxon>Colocasia</taxon>
    </lineage>
</organism>
<reference evidence="1" key="1">
    <citation type="submission" date="2017-07" db="EMBL/GenBank/DDBJ databases">
        <title>Taro Niue Genome Assembly and Annotation.</title>
        <authorList>
            <person name="Atibalentja N."/>
            <person name="Keating K."/>
            <person name="Fields C.J."/>
        </authorList>
    </citation>
    <scope>NUCLEOTIDE SEQUENCE</scope>
    <source>
        <strain evidence="1">Niue_2</strain>
        <tissue evidence="1">Leaf</tissue>
    </source>
</reference>